<comment type="caution">
    <text evidence="2">The sequence shown here is derived from an EMBL/GenBank/DDBJ whole genome shotgun (WGS) entry which is preliminary data.</text>
</comment>
<evidence type="ECO:0000313" key="3">
    <source>
        <dbReference type="Proteomes" id="UP001296104"/>
    </source>
</evidence>
<evidence type="ECO:0000256" key="1">
    <source>
        <dbReference type="SAM" id="Phobius"/>
    </source>
</evidence>
<protein>
    <recommendedName>
        <fullName evidence="4">Phosphoglycerate mutase</fullName>
    </recommendedName>
</protein>
<dbReference type="CDD" id="cd07067">
    <property type="entry name" value="HP_PGM_like"/>
    <property type="match status" value="1"/>
</dbReference>
<name>A0AAI8YR85_9PEZI</name>
<dbReference type="Gene3D" id="3.40.50.1240">
    <property type="entry name" value="Phosphoglycerate mutase-like"/>
    <property type="match status" value="1"/>
</dbReference>
<evidence type="ECO:0008006" key="4">
    <source>
        <dbReference type="Google" id="ProtNLM"/>
    </source>
</evidence>
<keyword evidence="1" id="KW-1133">Transmembrane helix</keyword>
<dbReference type="InterPro" id="IPR013078">
    <property type="entry name" value="His_Pase_superF_clade-1"/>
</dbReference>
<dbReference type="PANTHER" id="PTHR48100">
    <property type="entry name" value="BROAD-SPECIFICITY PHOSPHATASE YOR283W-RELATED"/>
    <property type="match status" value="1"/>
</dbReference>
<dbReference type="SUPFAM" id="SSF53254">
    <property type="entry name" value="Phosphoglycerate mutase-like"/>
    <property type="match status" value="1"/>
</dbReference>
<proteinExistence type="predicted"/>
<dbReference type="SMART" id="SM00855">
    <property type="entry name" value="PGAM"/>
    <property type="match status" value="1"/>
</dbReference>
<keyword evidence="1" id="KW-0472">Membrane</keyword>
<organism evidence="2 3">
    <name type="scientific">Lecanosticta acicola</name>
    <dbReference type="NCBI Taxonomy" id="111012"/>
    <lineage>
        <taxon>Eukaryota</taxon>
        <taxon>Fungi</taxon>
        <taxon>Dikarya</taxon>
        <taxon>Ascomycota</taxon>
        <taxon>Pezizomycotina</taxon>
        <taxon>Dothideomycetes</taxon>
        <taxon>Dothideomycetidae</taxon>
        <taxon>Mycosphaerellales</taxon>
        <taxon>Mycosphaerellaceae</taxon>
        <taxon>Lecanosticta</taxon>
    </lineage>
</organism>
<dbReference type="PANTHER" id="PTHR48100:SF1">
    <property type="entry name" value="HISTIDINE PHOSPHATASE FAMILY PROTEIN-RELATED"/>
    <property type="match status" value="1"/>
</dbReference>
<gene>
    <name evidence="2" type="ORF">LECACI_7A000028</name>
</gene>
<evidence type="ECO:0000313" key="2">
    <source>
        <dbReference type="EMBL" id="CAK3735647.1"/>
    </source>
</evidence>
<sequence length="372" mass="41480">MKRYGSLEVRKLVVTTNAVFLALLSAWYLLAGSWSTETITPEPDMGDIHEPSSSSGSGTFEFETVMGIFMQDDPSTDWTGFEYTNNNFGLINRSYPTDDPSSSSTTTAPWLRFAQYLHHLTTTSPANVQYKLLYLGRHGEGAHNVAEAKYGTAAWDAYWSKRDGDGELFWSDARLTETGKRQALAAGEFMGEMISSTEETEKGKGGKGGMPAPQAYFVSPLFRCLQTANVTFGSLKLPAGSKPFRPIIKELLREVLGEHTCDRRSTKTLISTNFSEWRFEAGFTERDELWEVDHRETAEEHDVRTRAFLEDLFGMEDEEDSGREGKEDGMVYVSLTSHSGAIASFLRVLGHREFALPTGGMIPVLVKATRVR</sequence>
<dbReference type="EMBL" id="CAVMBE010000001">
    <property type="protein sequence ID" value="CAK3735647.1"/>
    <property type="molecule type" value="Genomic_DNA"/>
</dbReference>
<dbReference type="InterPro" id="IPR029033">
    <property type="entry name" value="His_PPase_superfam"/>
</dbReference>
<dbReference type="InterPro" id="IPR050275">
    <property type="entry name" value="PGM_Phosphatase"/>
</dbReference>
<dbReference type="GO" id="GO:0016791">
    <property type="term" value="F:phosphatase activity"/>
    <property type="evidence" value="ECO:0007669"/>
    <property type="project" value="TreeGrafter"/>
</dbReference>
<reference evidence="2" key="1">
    <citation type="submission" date="2023-11" db="EMBL/GenBank/DDBJ databases">
        <authorList>
            <person name="Alioto T."/>
            <person name="Alioto T."/>
            <person name="Gomez Garrido J."/>
        </authorList>
    </citation>
    <scope>NUCLEOTIDE SEQUENCE</scope>
</reference>
<dbReference type="AlphaFoldDB" id="A0AAI8YR85"/>
<keyword evidence="3" id="KW-1185">Reference proteome</keyword>
<accession>A0AAI8YR85</accession>
<dbReference type="Proteomes" id="UP001296104">
    <property type="component" value="Unassembled WGS sequence"/>
</dbReference>
<feature type="transmembrane region" description="Helical" evidence="1">
    <location>
        <begin position="12"/>
        <end position="30"/>
    </location>
</feature>
<keyword evidence="1" id="KW-0812">Transmembrane</keyword>
<dbReference type="GO" id="GO:0005737">
    <property type="term" value="C:cytoplasm"/>
    <property type="evidence" value="ECO:0007669"/>
    <property type="project" value="TreeGrafter"/>
</dbReference>